<feature type="signal peptide" evidence="1">
    <location>
        <begin position="1"/>
        <end position="23"/>
    </location>
</feature>
<protein>
    <submittedName>
        <fullName evidence="3">Uncharacterized protein LOC116309099</fullName>
    </submittedName>
</protein>
<evidence type="ECO:0000313" key="3">
    <source>
        <dbReference type="RefSeq" id="XP_031575511.1"/>
    </source>
</evidence>
<dbReference type="InParanoid" id="A0A6P8J5W0"/>
<evidence type="ECO:0000256" key="1">
    <source>
        <dbReference type="SAM" id="SignalP"/>
    </source>
</evidence>
<reference evidence="3" key="1">
    <citation type="submission" date="2025-08" db="UniProtKB">
        <authorList>
            <consortium name="RefSeq"/>
        </authorList>
    </citation>
    <scope>IDENTIFICATION</scope>
    <source>
        <tissue evidence="3">Tentacle</tissue>
    </source>
</reference>
<name>A0A6P8J5W0_ACTTE</name>
<gene>
    <name evidence="3" type="primary">LOC116309099</name>
</gene>
<dbReference type="OrthoDB" id="10344970at2759"/>
<sequence length="146" mass="16425">MDGILFFRISLILLIFALGSVTGSIITGFFDEPLDLSCNENNDTKQPIEKLIVILKLSNATDTTTTKFVSYNGTKVCNEDHWLYNICLSQVTSYLTKDDNRAHFVIMNPPPTLNNRETKCVYEYKYSTTEDTPSGGTVRTIKLQGL</sequence>
<evidence type="ECO:0000313" key="2">
    <source>
        <dbReference type="Proteomes" id="UP000515163"/>
    </source>
</evidence>
<keyword evidence="1" id="KW-0732">Signal</keyword>
<keyword evidence="2" id="KW-1185">Reference proteome</keyword>
<dbReference type="GeneID" id="116309099"/>
<proteinExistence type="predicted"/>
<accession>A0A6P8J5W0</accession>
<dbReference type="RefSeq" id="XP_031575511.1">
    <property type="nucleotide sequence ID" value="XM_031719651.1"/>
</dbReference>
<feature type="chain" id="PRO_5027718050" evidence="1">
    <location>
        <begin position="24"/>
        <end position="146"/>
    </location>
</feature>
<dbReference type="KEGG" id="aten:116309099"/>
<dbReference type="AlphaFoldDB" id="A0A6P8J5W0"/>
<dbReference type="Proteomes" id="UP000515163">
    <property type="component" value="Unplaced"/>
</dbReference>
<organism evidence="2 3">
    <name type="scientific">Actinia tenebrosa</name>
    <name type="common">Australian red waratah sea anemone</name>
    <dbReference type="NCBI Taxonomy" id="6105"/>
    <lineage>
        <taxon>Eukaryota</taxon>
        <taxon>Metazoa</taxon>
        <taxon>Cnidaria</taxon>
        <taxon>Anthozoa</taxon>
        <taxon>Hexacorallia</taxon>
        <taxon>Actiniaria</taxon>
        <taxon>Actiniidae</taxon>
        <taxon>Actinia</taxon>
    </lineage>
</organism>